<comment type="subcellular location">
    <subcellularLocation>
        <location evidence="1 12">Golgi apparatus membrane</location>
        <topology evidence="1 12">Single-pass type II membrane protein</topology>
    </subcellularLocation>
</comment>
<dbReference type="GO" id="GO:0010417">
    <property type="term" value="P:glucuronoxylan biosynthetic process"/>
    <property type="evidence" value="ECO:0007669"/>
    <property type="project" value="TreeGrafter"/>
</dbReference>
<proteinExistence type="inferred from homology"/>
<dbReference type="GO" id="GO:0042285">
    <property type="term" value="F:xylosyltransferase activity"/>
    <property type="evidence" value="ECO:0007669"/>
    <property type="project" value="TreeGrafter"/>
</dbReference>
<dbReference type="Gene3D" id="3.90.550.10">
    <property type="entry name" value="Spore Coat Polysaccharide Biosynthesis Protein SpsA, Chain A"/>
    <property type="match status" value="1"/>
</dbReference>
<evidence type="ECO:0000256" key="7">
    <source>
        <dbReference type="ARBA" id="ARBA00023034"/>
    </source>
</evidence>
<comment type="similarity">
    <text evidence="2 12">Belongs to the glycosyltransferase 43 family.</text>
</comment>
<evidence type="ECO:0000256" key="11">
    <source>
        <dbReference type="PIRSR" id="PIRSR605027-4"/>
    </source>
</evidence>
<evidence type="ECO:0000256" key="3">
    <source>
        <dbReference type="ARBA" id="ARBA00022679"/>
    </source>
</evidence>
<dbReference type="SUPFAM" id="SSF53448">
    <property type="entry name" value="Nucleotide-diphospho-sugar transferases"/>
    <property type="match status" value="1"/>
</dbReference>
<dbReference type="Proteomes" id="UP000197138">
    <property type="component" value="Unassembled WGS sequence"/>
</dbReference>
<keyword evidence="3 12" id="KW-0808">Transferase</keyword>
<dbReference type="InterPro" id="IPR005027">
    <property type="entry name" value="Glyco_trans_43"/>
</dbReference>
<feature type="transmembrane region" description="Helical" evidence="12">
    <location>
        <begin position="68"/>
        <end position="90"/>
    </location>
</feature>
<dbReference type="PANTHER" id="PTHR10896:SF20">
    <property type="entry name" value="BETA-1,4-XYLOSYLTRANSFERASE IRX9L-RELATED"/>
    <property type="match status" value="1"/>
</dbReference>
<keyword evidence="10 12" id="KW-0961">Cell wall biogenesis/degradation</keyword>
<dbReference type="Pfam" id="PF03360">
    <property type="entry name" value="Glyco_transf_43"/>
    <property type="match status" value="1"/>
</dbReference>
<dbReference type="GO" id="GO:0009834">
    <property type="term" value="P:plant-type secondary cell wall biogenesis"/>
    <property type="evidence" value="ECO:0007669"/>
    <property type="project" value="TreeGrafter"/>
</dbReference>
<evidence type="ECO:0000256" key="9">
    <source>
        <dbReference type="ARBA" id="ARBA00023180"/>
    </source>
</evidence>
<evidence type="ECO:0000256" key="4">
    <source>
        <dbReference type="ARBA" id="ARBA00022692"/>
    </source>
</evidence>
<feature type="site" description="Interaction with galactose moiety of substrate glycoprotein" evidence="11">
    <location>
        <position position="298"/>
    </location>
</feature>
<dbReference type="EC" id="2.4.-.-" evidence="12"/>
<keyword evidence="5 12" id="KW-0735">Signal-anchor</keyword>
<sequence>MASIRRTLSPVPRAGIALNGEACNVSSPLSRSSLSALNYPSSGALPSSPFAPPDKRLKQKSQYSWRRAVFHFSVCFMFGMFIGCTPFASLNLSTNIASSKNQAFMSDANTTSLSLESEARNDHVILGPQSKEQEGAKDVTGTDVDSNADDTRLVMENIFVEVKSTLIVVTPTQTGPFQAYYLNRLAGTLRLVPPPLLWVVVEMNAQSPETADVLRKTGVMYRHVVCDKNLTDVKDRRIHRRNAALSHIAAHRLDGIVYFADAENIYSVDLFEDMRKIRRFGAWVVGKVSERRNRAMLEGPVCNGTQIVGWHIDRSKRWARARRFHVGMSGFAFNSTILWDPKRWHRPTLEPIRQLDNLKEGFQVTAFVEQIVEDESQMEGLPPGCSRVMALLALLMVIGVRLGHERLGDYRIVFCTIQMPSKEAEA</sequence>
<accession>A0A218WY59</accession>
<dbReference type="CDD" id="cd00218">
    <property type="entry name" value="GlcAT-I"/>
    <property type="match status" value="1"/>
</dbReference>
<dbReference type="GO" id="GO:0071555">
    <property type="term" value="P:cell wall organization"/>
    <property type="evidence" value="ECO:0007669"/>
    <property type="project" value="UniProtKB-KW"/>
</dbReference>
<protein>
    <recommendedName>
        <fullName evidence="12">Glycosyltransferases</fullName>
        <ecNumber evidence="12">2.4.-.-</ecNumber>
    </recommendedName>
</protein>
<evidence type="ECO:0000256" key="8">
    <source>
        <dbReference type="ARBA" id="ARBA00023136"/>
    </source>
</evidence>
<evidence type="ECO:0000256" key="2">
    <source>
        <dbReference type="ARBA" id="ARBA00007706"/>
    </source>
</evidence>
<evidence type="ECO:0000313" key="14">
    <source>
        <dbReference type="Proteomes" id="UP000197138"/>
    </source>
</evidence>
<gene>
    <name evidence="13" type="ORF">CDL15_Pgr011707</name>
</gene>
<keyword evidence="7 12" id="KW-0333">Golgi apparatus</keyword>
<dbReference type="InterPro" id="IPR029044">
    <property type="entry name" value="Nucleotide-diphossugar_trans"/>
</dbReference>
<keyword evidence="6 12" id="KW-1133">Transmembrane helix</keyword>
<dbReference type="PANTHER" id="PTHR10896">
    <property type="entry name" value="GALACTOSYLGALACTOSYLXYLOSYLPROTEIN 3-BETA-GLUCURONOSYLTRANSFERASE BETA-1,3-GLUCURONYLTRANSFERASE"/>
    <property type="match status" value="1"/>
</dbReference>
<comment type="caution">
    <text evidence="13">The sequence shown here is derived from an EMBL/GenBank/DDBJ whole genome shotgun (WGS) entry which is preliminary data.</text>
</comment>
<evidence type="ECO:0000256" key="6">
    <source>
        <dbReference type="ARBA" id="ARBA00022989"/>
    </source>
</evidence>
<evidence type="ECO:0000256" key="5">
    <source>
        <dbReference type="ARBA" id="ARBA00022968"/>
    </source>
</evidence>
<keyword evidence="4 12" id="KW-0812">Transmembrane</keyword>
<keyword evidence="8 12" id="KW-0472">Membrane</keyword>
<dbReference type="EMBL" id="MTKT01002940">
    <property type="protein sequence ID" value="OWM76982.1"/>
    <property type="molecule type" value="Genomic_DNA"/>
</dbReference>
<keyword evidence="9" id="KW-0325">Glycoprotein</keyword>
<comment type="function">
    <text evidence="12">Involved in the synthesis of glucuronoxylan hemicellulose in secondary cell walls.</text>
</comment>
<dbReference type="GO" id="GO:0015018">
    <property type="term" value="F:galactosylgalactosylxylosylprotein 3-beta-glucuronosyltransferase activity"/>
    <property type="evidence" value="ECO:0007669"/>
    <property type="project" value="InterPro"/>
</dbReference>
<organism evidence="13 14">
    <name type="scientific">Punica granatum</name>
    <name type="common">Pomegranate</name>
    <dbReference type="NCBI Taxonomy" id="22663"/>
    <lineage>
        <taxon>Eukaryota</taxon>
        <taxon>Viridiplantae</taxon>
        <taxon>Streptophyta</taxon>
        <taxon>Embryophyta</taxon>
        <taxon>Tracheophyta</taxon>
        <taxon>Spermatophyta</taxon>
        <taxon>Magnoliopsida</taxon>
        <taxon>eudicotyledons</taxon>
        <taxon>Gunneridae</taxon>
        <taxon>Pentapetalae</taxon>
        <taxon>rosids</taxon>
        <taxon>malvids</taxon>
        <taxon>Myrtales</taxon>
        <taxon>Lythraceae</taxon>
        <taxon>Punica</taxon>
    </lineage>
</organism>
<name>A0A218WY59_PUNGR</name>
<evidence type="ECO:0000256" key="10">
    <source>
        <dbReference type="ARBA" id="ARBA00023316"/>
    </source>
</evidence>
<dbReference type="AlphaFoldDB" id="A0A218WY59"/>
<dbReference type="GO" id="GO:0000139">
    <property type="term" value="C:Golgi membrane"/>
    <property type="evidence" value="ECO:0007669"/>
    <property type="project" value="UniProtKB-SubCell"/>
</dbReference>
<evidence type="ECO:0000256" key="12">
    <source>
        <dbReference type="RuleBase" id="RU363127"/>
    </source>
</evidence>
<reference evidence="14" key="1">
    <citation type="journal article" date="2017" name="Plant J.">
        <title>The pomegranate (Punica granatum L.) genome and the genomics of punicalagin biosynthesis.</title>
        <authorList>
            <person name="Qin G."/>
            <person name="Xu C."/>
            <person name="Ming R."/>
            <person name="Tang H."/>
            <person name="Guyot R."/>
            <person name="Kramer E.M."/>
            <person name="Hu Y."/>
            <person name="Yi X."/>
            <person name="Qi Y."/>
            <person name="Xu X."/>
            <person name="Gao Z."/>
            <person name="Pan H."/>
            <person name="Jian J."/>
            <person name="Tian Y."/>
            <person name="Yue Z."/>
            <person name="Xu Y."/>
        </authorList>
    </citation>
    <scope>NUCLEOTIDE SEQUENCE [LARGE SCALE GENOMIC DNA]</scope>
    <source>
        <strain evidence="14">cv. Dabenzi</strain>
    </source>
</reference>
<evidence type="ECO:0000313" key="13">
    <source>
        <dbReference type="EMBL" id="OWM76982.1"/>
    </source>
</evidence>
<evidence type="ECO:0000256" key="1">
    <source>
        <dbReference type="ARBA" id="ARBA00004323"/>
    </source>
</evidence>